<evidence type="ECO:0000313" key="1">
    <source>
        <dbReference type="EMBL" id="GFS62757.1"/>
    </source>
</evidence>
<dbReference type="EMBL" id="BMAV01027847">
    <property type="protein sequence ID" value="GFS62757.1"/>
    <property type="molecule type" value="Genomic_DNA"/>
</dbReference>
<sequence>MKHPPQISDYLFAGIGDNKSSKYSGSDGPEIIYITYKADPKDILKELNYKLEIG</sequence>
<keyword evidence="2" id="KW-1185">Reference proteome</keyword>
<reference evidence="1" key="1">
    <citation type="submission" date="2020-08" db="EMBL/GenBank/DDBJ databases">
        <title>Multicomponent nature underlies the extraordinary mechanical properties of spider dragline silk.</title>
        <authorList>
            <person name="Kono N."/>
            <person name="Nakamura H."/>
            <person name="Mori M."/>
            <person name="Yoshida Y."/>
            <person name="Ohtoshi R."/>
            <person name="Malay A.D."/>
            <person name="Moran D.A.P."/>
            <person name="Tomita M."/>
            <person name="Numata K."/>
            <person name="Arakawa K."/>
        </authorList>
    </citation>
    <scope>NUCLEOTIDE SEQUENCE</scope>
</reference>
<dbReference type="Proteomes" id="UP000886998">
    <property type="component" value="Unassembled WGS sequence"/>
</dbReference>
<dbReference type="AlphaFoldDB" id="A0A8X6IXL9"/>
<organism evidence="1 2">
    <name type="scientific">Trichonephila inaurata madagascariensis</name>
    <dbReference type="NCBI Taxonomy" id="2747483"/>
    <lineage>
        <taxon>Eukaryota</taxon>
        <taxon>Metazoa</taxon>
        <taxon>Ecdysozoa</taxon>
        <taxon>Arthropoda</taxon>
        <taxon>Chelicerata</taxon>
        <taxon>Arachnida</taxon>
        <taxon>Araneae</taxon>
        <taxon>Araneomorphae</taxon>
        <taxon>Entelegynae</taxon>
        <taxon>Araneoidea</taxon>
        <taxon>Nephilidae</taxon>
        <taxon>Trichonephila</taxon>
        <taxon>Trichonephila inaurata</taxon>
    </lineage>
</organism>
<name>A0A8X6IXL9_9ARAC</name>
<comment type="caution">
    <text evidence="1">The sequence shown here is derived from an EMBL/GenBank/DDBJ whole genome shotgun (WGS) entry which is preliminary data.</text>
</comment>
<accession>A0A8X6IXL9</accession>
<evidence type="ECO:0000313" key="2">
    <source>
        <dbReference type="Proteomes" id="UP000886998"/>
    </source>
</evidence>
<protein>
    <submittedName>
        <fullName evidence="1">Uncharacterized protein</fullName>
    </submittedName>
</protein>
<feature type="non-terminal residue" evidence="1">
    <location>
        <position position="54"/>
    </location>
</feature>
<proteinExistence type="predicted"/>
<gene>
    <name evidence="1" type="ORF">TNIN_279121</name>
</gene>